<reference evidence="13" key="1">
    <citation type="submission" date="2014-08" db="EMBL/GenBank/DDBJ databases">
        <authorList>
            <person name="Sharma Rahul"/>
            <person name="Thines Marco"/>
        </authorList>
    </citation>
    <scope>NUCLEOTIDE SEQUENCE</scope>
</reference>
<feature type="region of interest" description="Disordered" evidence="10">
    <location>
        <begin position="1"/>
        <end position="48"/>
    </location>
</feature>
<dbReference type="Pfam" id="PF03798">
    <property type="entry name" value="TRAM_LAG1_CLN8"/>
    <property type="match status" value="1"/>
</dbReference>
<evidence type="ECO:0000256" key="2">
    <source>
        <dbReference type="ARBA" id="ARBA00009808"/>
    </source>
</evidence>
<dbReference type="InterPro" id="IPR006634">
    <property type="entry name" value="TLC-dom"/>
</dbReference>
<feature type="transmembrane region" description="Helical" evidence="11">
    <location>
        <begin position="323"/>
        <end position="341"/>
    </location>
</feature>
<accession>A0A0F7STI6</accession>
<evidence type="ECO:0000256" key="5">
    <source>
        <dbReference type="ARBA" id="ARBA00022824"/>
    </source>
</evidence>
<feature type="transmembrane region" description="Helical" evidence="11">
    <location>
        <begin position="196"/>
        <end position="221"/>
    </location>
</feature>
<keyword evidence="8" id="KW-0325">Glycoprotein</keyword>
<comment type="similarity">
    <text evidence="2">Belongs to the sphingosine N-acyltransferase family.</text>
</comment>
<dbReference type="InterPro" id="IPR016439">
    <property type="entry name" value="Lag1/Lac1-like"/>
</dbReference>
<evidence type="ECO:0000256" key="11">
    <source>
        <dbReference type="SAM" id="Phobius"/>
    </source>
</evidence>
<keyword evidence="7 9" id="KW-0472">Membrane</keyword>
<evidence type="ECO:0000256" key="3">
    <source>
        <dbReference type="ARBA" id="ARBA00022679"/>
    </source>
</evidence>
<feature type="domain" description="TLC" evidence="12">
    <location>
        <begin position="187"/>
        <end position="410"/>
    </location>
</feature>
<evidence type="ECO:0000256" key="10">
    <source>
        <dbReference type="SAM" id="MobiDB-lite"/>
    </source>
</evidence>
<dbReference type="GO" id="GO:0005789">
    <property type="term" value="C:endoplasmic reticulum membrane"/>
    <property type="evidence" value="ECO:0007669"/>
    <property type="project" value="UniProtKB-SubCell"/>
</dbReference>
<evidence type="ECO:0000259" key="12">
    <source>
        <dbReference type="PROSITE" id="PS50922"/>
    </source>
</evidence>
<evidence type="ECO:0000256" key="9">
    <source>
        <dbReference type="PROSITE-ProRule" id="PRU00205"/>
    </source>
</evidence>
<feature type="compositionally biased region" description="Low complexity" evidence="10">
    <location>
        <begin position="34"/>
        <end position="45"/>
    </location>
</feature>
<evidence type="ECO:0000256" key="4">
    <source>
        <dbReference type="ARBA" id="ARBA00022692"/>
    </source>
</evidence>
<dbReference type="SMART" id="SM00724">
    <property type="entry name" value="TLC"/>
    <property type="match status" value="1"/>
</dbReference>
<protein>
    <submittedName>
        <fullName evidence="13">Protein transporter of the TRAM (Translocating chain-associating membrane) superfamily</fullName>
    </submittedName>
</protein>
<evidence type="ECO:0000256" key="8">
    <source>
        <dbReference type="ARBA" id="ARBA00023180"/>
    </source>
</evidence>
<dbReference type="EMBL" id="LN483157">
    <property type="protein sequence ID" value="CED83969.1"/>
    <property type="molecule type" value="Genomic_DNA"/>
</dbReference>
<feature type="transmembrane region" description="Helical" evidence="11">
    <location>
        <begin position="80"/>
        <end position="101"/>
    </location>
</feature>
<dbReference type="GO" id="GO:0046513">
    <property type="term" value="P:ceramide biosynthetic process"/>
    <property type="evidence" value="ECO:0007669"/>
    <property type="project" value="InterPro"/>
</dbReference>
<keyword evidence="3" id="KW-0808">Transferase</keyword>
<feature type="transmembrane region" description="Helical" evidence="11">
    <location>
        <begin position="153"/>
        <end position="175"/>
    </location>
</feature>
<proteinExistence type="inferred from homology"/>
<dbReference type="PROSITE" id="PS50922">
    <property type="entry name" value="TLC"/>
    <property type="match status" value="1"/>
</dbReference>
<keyword evidence="4 9" id="KW-0812">Transmembrane</keyword>
<dbReference type="GO" id="GO:0050291">
    <property type="term" value="F:sphingosine N-acyltransferase activity"/>
    <property type="evidence" value="ECO:0007669"/>
    <property type="project" value="InterPro"/>
</dbReference>
<keyword evidence="6 11" id="KW-1133">Transmembrane helix</keyword>
<feature type="transmembrane region" description="Helical" evidence="11">
    <location>
        <begin position="383"/>
        <end position="405"/>
    </location>
</feature>
<name>A0A0F7STI6_PHARH</name>
<keyword evidence="5" id="KW-0256">Endoplasmic reticulum</keyword>
<sequence length="433" mass="50310">MSRPRARSRSDSINNILSQVPLHSPTDAPSTITKSSNSSSGSPGKKLSKKVKKEDIWAIPAAGEMPASFGFWKDLTTGRWMLIPASSGIMLAISFALYLNYELIQTYVAPVLPATLQIPQSNPFAPLWFISYPLPAPHSQPGDPRFGKGLLDVVFLLHHIVTFSFIRQAITLYILRPLAKKLGIRGSKILRFQEQAYSAMYYGSMGFFGLYLMTDLPTWYFNTEEFWIGYPHWEMKATIKYYYLLQFSYWLQQMFILVLKIEKPRKDYAELVMHHCVTLWLIGWSYAINLTMIGNAVFVTMDISDVFLALAKCVNYSEGPKSSGIASTILFGWFVIVWTYLRHYLNFIILWSVWFEFDLIPEYAKQWNPPAGVWMVHWMKYQIFIPIMLIQLLNLFWYFLIWRVLIRSIRGTRVQDERSDDEDEDEKVIKKTQ</sequence>
<dbReference type="PANTHER" id="PTHR12560:SF11">
    <property type="entry name" value="CERAMIDE SYNTHASE LAC1-RELATED"/>
    <property type="match status" value="1"/>
</dbReference>
<dbReference type="PANTHER" id="PTHR12560">
    <property type="entry name" value="LONGEVITY ASSURANCE FACTOR 1 LAG1"/>
    <property type="match status" value="1"/>
</dbReference>
<organism evidence="13">
    <name type="scientific">Phaffia rhodozyma</name>
    <name type="common">Yeast</name>
    <name type="synonym">Xanthophyllomyces dendrorhous</name>
    <dbReference type="NCBI Taxonomy" id="264483"/>
    <lineage>
        <taxon>Eukaryota</taxon>
        <taxon>Fungi</taxon>
        <taxon>Dikarya</taxon>
        <taxon>Basidiomycota</taxon>
        <taxon>Agaricomycotina</taxon>
        <taxon>Tremellomycetes</taxon>
        <taxon>Cystofilobasidiales</taxon>
        <taxon>Mrakiaceae</taxon>
        <taxon>Phaffia</taxon>
    </lineage>
</organism>
<evidence type="ECO:0000256" key="6">
    <source>
        <dbReference type="ARBA" id="ARBA00022989"/>
    </source>
</evidence>
<dbReference type="AlphaFoldDB" id="A0A0F7STI6"/>
<evidence type="ECO:0000256" key="7">
    <source>
        <dbReference type="ARBA" id="ARBA00023136"/>
    </source>
</evidence>
<comment type="subcellular location">
    <subcellularLocation>
        <location evidence="1">Endoplasmic reticulum membrane</location>
        <topology evidence="1">Multi-pass membrane protein</topology>
    </subcellularLocation>
</comment>
<evidence type="ECO:0000313" key="13">
    <source>
        <dbReference type="EMBL" id="CED83969.1"/>
    </source>
</evidence>
<evidence type="ECO:0000256" key="1">
    <source>
        <dbReference type="ARBA" id="ARBA00004477"/>
    </source>
</evidence>